<dbReference type="InterPro" id="IPR051693">
    <property type="entry name" value="UPF0046_metallophosphoest"/>
</dbReference>
<dbReference type="Proteomes" id="UP000308133">
    <property type="component" value="Unassembled WGS sequence"/>
</dbReference>
<name>A0A4U7BBD7_9PEZI</name>
<evidence type="ECO:0000313" key="3">
    <source>
        <dbReference type="Proteomes" id="UP000308133"/>
    </source>
</evidence>
<keyword evidence="2" id="KW-0456">Lyase</keyword>
<gene>
    <name evidence="2" type="ORF">C1H76_2407</name>
</gene>
<dbReference type="EMBL" id="PTQR01000030">
    <property type="protein sequence ID" value="TKX25177.1"/>
    <property type="molecule type" value="Genomic_DNA"/>
</dbReference>
<dbReference type="Pfam" id="PF00149">
    <property type="entry name" value="Metallophos"/>
    <property type="match status" value="1"/>
</dbReference>
<dbReference type="PANTHER" id="PTHR12905:SF0">
    <property type="entry name" value="CALCINEURIN-LIKE PHOSPHOESTERASE DOMAIN-CONTAINING PROTEIN"/>
    <property type="match status" value="1"/>
</dbReference>
<protein>
    <submittedName>
        <fullName evidence="2">Rhamnogalacturonate lyase C-like protein 1</fullName>
    </submittedName>
</protein>
<dbReference type="InterPro" id="IPR004843">
    <property type="entry name" value="Calcineurin-like_PHP"/>
</dbReference>
<dbReference type="GO" id="GO:0016787">
    <property type="term" value="F:hydrolase activity"/>
    <property type="evidence" value="ECO:0007669"/>
    <property type="project" value="InterPro"/>
</dbReference>
<organism evidence="2 3">
    <name type="scientific">Elsinoe australis</name>
    <dbReference type="NCBI Taxonomy" id="40998"/>
    <lineage>
        <taxon>Eukaryota</taxon>
        <taxon>Fungi</taxon>
        <taxon>Dikarya</taxon>
        <taxon>Ascomycota</taxon>
        <taxon>Pezizomycotina</taxon>
        <taxon>Dothideomycetes</taxon>
        <taxon>Dothideomycetidae</taxon>
        <taxon>Myriangiales</taxon>
        <taxon>Elsinoaceae</taxon>
        <taxon>Elsinoe</taxon>
    </lineage>
</organism>
<dbReference type="Gene3D" id="3.60.21.10">
    <property type="match status" value="1"/>
</dbReference>
<sequence length="298" mass="33031">MSTKITTRFLILSDTHGFDIQKNIGFPLSLPLPRVDVVLHCGDLTQVGGLSEYSKAIRMLGSTDAELKLVIAGNHDLELDPNYDPDEPDEHEKALSLWTGPEAIQAGITYQTEGTRSFTLKNGSKFTIYASPFQPEFGDWAFGYRHSEDRFSIEAAAGCTSIAEYPVPEGVDIMMTHGPPYGILDHVGDGRPLGCKNLLRAVRRAKPLMHCFGHIHEGYGVHNERWKDGSKSTRRDEAPNVVVSAVNTDLAGQISQTFSLDDGTLMVNAALQTGPSQWRNAPWLVELQLPRAWWQWQG</sequence>
<comment type="caution">
    <text evidence="2">The sequence shown here is derived from an EMBL/GenBank/DDBJ whole genome shotgun (WGS) entry which is preliminary data.</text>
</comment>
<dbReference type="GO" id="GO:0016829">
    <property type="term" value="F:lyase activity"/>
    <property type="evidence" value="ECO:0007669"/>
    <property type="project" value="UniProtKB-KW"/>
</dbReference>
<feature type="domain" description="Calcineurin-like phosphoesterase" evidence="1">
    <location>
        <begin position="8"/>
        <end position="217"/>
    </location>
</feature>
<dbReference type="InterPro" id="IPR029052">
    <property type="entry name" value="Metallo-depent_PP-like"/>
</dbReference>
<accession>A0A4U7BBD7</accession>
<proteinExistence type="predicted"/>
<dbReference type="AlphaFoldDB" id="A0A4U7BBD7"/>
<evidence type="ECO:0000313" key="2">
    <source>
        <dbReference type="EMBL" id="TKX25177.1"/>
    </source>
</evidence>
<dbReference type="CDD" id="cd07379">
    <property type="entry name" value="MPP_239FB"/>
    <property type="match status" value="1"/>
</dbReference>
<evidence type="ECO:0000259" key="1">
    <source>
        <dbReference type="Pfam" id="PF00149"/>
    </source>
</evidence>
<dbReference type="PANTHER" id="PTHR12905">
    <property type="entry name" value="METALLOPHOSPHOESTERASE"/>
    <property type="match status" value="1"/>
</dbReference>
<dbReference type="SUPFAM" id="SSF56300">
    <property type="entry name" value="Metallo-dependent phosphatases"/>
    <property type="match status" value="1"/>
</dbReference>
<reference evidence="2 3" key="1">
    <citation type="submission" date="2018-02" db="EMBL/GenBank/DDBJ databases">
        <title>Draft genome sequences of Elsinoe sp., causing black scab on jojoba.</title>
        <authorList>
            <person name="Stodart B."/>
            <person name="Jeffress S."/>
            <person name="Ash G."/>
            <person name="Arun Chinnappa K."/>
        </authorList>
    </citation>
    <scope>NUCLEOTIDE SEQUENCE [LARGE SCALE GENOMIC DNA]</scope>
    <source>
        <strain evidence="2 3">Hillstone_2</strain>
    </source>
</reference>